<dbReference type="PRINTS" id="PR00081">
    <property type="entry name" value="GDHRDH"/>
</dbReference>
<dbReference type="SUPFAM" id="SSF51735">
    <property type="entry name" value="NAD(P)-binding Rossmann-fold domains"/>
    <property type="match status" value="1"/>
</dbReference>
<accession>A0A0H5DQA1</accession>
<dbReference type="PANTHER" id="PTHR44656">
    <property type="entry name" value="DEHYDROGENASE/REDUCTASE SDR FAMILY MEMBER 12"/>
    <property type="match status" value="1"/>
</dbReference>
<proteinExistence type="predicted"/>
<dbReference type="RefSeq" id="WP_098038084.1">
    <property type="nucleotide sequence ID" value="NZ_CWGJ01000011.1"/>
</dbReference>
<evidence type="ECO:0000313" key="2">
    <source>
        <dbReference type="Proteomes" id="UP000220251"/>
    </source>
</evidence>
<dbReference type="InterPro" id="IPR052992">
    <property type="entry name" value="SDR_member_12"/>
</dbReference>
<dbReference type="Proteomes" id="UP000220251">
    <property type="component" value="Unassembled WGS sequence"/>
</dbReference>
<dbReference type="EMBL" id="CWGJ01000011">
    <property type="protein sequence ID" value="CRX38238.1"/>
    <property type="molecule type" value="Genomic_DNA"/>
</dbReference>
<dbReference type="AlphaFoldDB" id="A0A0H5DQA1"/>
<dbReference type="InterPro" id="IPR036291">
    <property type="entry name" value="NAD(P)-bd_dom_sf"/>
</dbReference>
<dbReference type="Gene3D" id="3.40.50.720">
    <property type="entry name" value="NAD(P)-binding Rossmann-like Domain"/>
    <property type="match status" value="1"/>
</dbReference>
<evidence type="ECO:0000313" key="1">
    <source>
        <dbReference type="EMBL" id="CRX38238.1"/>
    </source>
</evidence>
<dbReference type="OrthoDB" id="9803333at2"/>
<keyword evidence="2" id="KW-1185">Reference proteome</keyword>
<organism evidence="1 2">
    <name type="scientific">Estrella lausannensis</name>
    <dbReference type="NCBI Taxonomy" id="483423"/>
    <lineage>
        <taxon>Bacteria</taxon>
        <taxon>Pseudomonadati</taxon>
        <taxon>Chlamydiota</taxon>
        <taxon>Chlamydiia</taxon>
        <taxon>Parachlamydiales</taxon>
        <taxon>Candidatus Criblamydiaceae</taxon>
        <taxon>Estrella</taxon>
    </lineage>
</organism>
<dbReference type="PANTHER" id="PTHR44656:SF7">
    <property type="entry name" value="DEHYDROGENASE_REDUCTASE SDR FAMILY MEMBER 12"/>
    <property type="match status" value="1"/>
</dbReference>
<gene>
    <name evidence="1" type="ORF">ELAC_0889</name>
</gene>
<dbReference type="InterPro" id="IPR002347">
    <property type="entry name" value="SDR_fam"/>
</dbReference>
<sequence>MLDQLLDLSIFFSFDRSGYLRHQKKFAPSAFRDGKGLNALITGGSKGIGFGLCKLLLSLNVSLHITSRDKEKALSQMEILREQFPGASIHYYSFDIASYQDYPFFTAPFDIVVHNAGGMPREKIKATDKYEYVFATHVIGPHLLTRHLMERGRLSPDCRVIFVSSGGMYLRALNLDDLTFDKRPYNPYLAYANAKRAQVDLTELYADHFKEGYLFSCMHPGWVATPGLDQYMPTFRKWMDNRLRTVEEGADTLLWLAMTSSAYPSGRFWFDRKEAPVSLLPYTKTSPETKAALWEFCEEQYRKVATA</sequence>
<dbReference type="Pfam" id="PF00106">
    <property type="entry name" value="adh_short"/>
    <property type="match status" value="1"/>
</dbReference>
<protein>
    <submittedName>
        <fullName evidence="1">NAD dependent dehydratase</fullName>
    </submittedName>
</protein>
<reference evidence="2" key="1">
    <citation type="submission" date="2015-06" db="EMBL/GenBank/DDBJ databases">
        <authorList>
            <person name="Bertelli C."/>
        </authorList>
    </citation>
    <scope>NUCLEOTIDE SEQUENCE [LARGE SCALE GENOMIC DNA]</scope>
    <source>
        <strain evidence="2">CRIB-30</strain>
    </source>
</reference>
<name>A0A0H5DQA1_9BACT</name>